<protein>
    <submittedName>
        <fullName evidence="1">Uncharacterized protein</fullName>
    </submittedName>
</protein>
<name>A0A212IX27_9BACT</name>
<evidence type="ECO:0000313" key="1">
    <source>
        <dbReference type="EMBL" id="SBV91724.1"/>
    </source>
</evidence>
<dbReference type="AlphaFoldDB" id="A0A212IX27"/>
<gene>
    <name evidence="1" type="ORF">KM92DES2_10173</name>
</gene>
<dbReference type="EMBL" id="FLUP01000001">
    <property type="protein sequence ID" value="SBV91724.1"/>
    <property type="molecule type" value="Genomic_DNA"/>
</dbReference>
<sequence>MDINARLKKAWNGKTLKHMLPPKT</sequence>
<reference evidence="1" key="1">
    <citation type="submission" date="2016-04" db="EMBL/GenBank/DDBJ databases">
        <authorList>
            <person name="Evans L.H."/>
            <person name="Alamgir A."/>
            <person name="Owens N."/>
            <person name="Weber N.D."/>
            <person name="Virtaneva K."/>
            <person name="Barbian K."/>
            <person name="Babar A."/>
            <person name="Rosenke K."/>
        </authorList>
    </citation>
    <scope>NUCLEOTIDE SEQUENCE</scope>
    <source>
        <strain evidence="1">92-2</strain>
    </source>
</reference>
<accession>A0A212IX27</accession>
<organism evidence="1">
    <name type="scientific">uncultured Desulfovibrio sp</name>
    <dbReference type="NCBI Taxonomy" id="167968"/>
    <lineage>
        <taxon>Bacteria</taxon>
        <taxon>Pseudomonadati</taxon>
        <taxon>Thermodesulfobacteriota</taxon>
        <taxon>Desulfovibrionia</taxon>
        <taxon>Desulfovibrionales</taxon>
        <taxon>Desulfovibrionaceae</taxon>
        <taxon>Desulfovibrio</taxon>
        <taxon>environmental samples</taxon>
    </lineage>
</organism>
<proteinExistence type="predicted"/>